<accession>A0A397UKD9</accession>
<comment type="caution">
    <text evidence="2">The sequence shown here is derived from an EMBL/GenBank/DDBJ whole genome shotgun (WGS) entry which is preliminary data.</text>
</comment>
<dbReference type="AlphaFoldDB" id="A0A397UKD9"/>
<evidence type="ECO:0000313" key="2">
    <source>
        <dbReference type="EMBL" id="RIB10742.1"/>
    </source>
</evidence>
<feature type="region of interest" description="Disordered" evidence="1">
    <location>
        <begin position="577"/>
        <end position="612"/>
    </location>
</feature>
<dbReference type="Proteomes" id="UP000266673">
    <property type="component" value="Unassembled WGS sequence"/>
</dbReference>
<gene>
    <name evidence="2" type="ORF">C2G38_2250578</name>
</gene>
<evidence type="ECO:0000256" key="1">
    <source>
        <dbReference type="SAM" id="MobiDB-lite"/>
    </source>
</evidence>
<reference evidence="2 3" key="1">
    <citation type="submission" date="2018-06" db="EMBL/GenBank/DDBJ databases">
        <title>Comparative genomics reveals the genomic features of Rhizophagus irregularis, R. cerebriforme, R. diaphanum and Gigaspora rosea, and their symbiotic lifestyle signature.</title>
        <authorList>
            <person name="Morin E."/>
            <person name="San Clemente H."/>
            <person name="Chen E.C.H."/>
            <person name="De La Providencia I."/>
            <person name="Hainaut M."/>
            <person name="Kuo A."/>
            <person name="Kohler A."/>
            <person name="Murat C."/>
            <person name="Tang N."/>
            <person name="Roy S."/>
            <person name="Loubradou J."/>
            <person name="Henrissat B."/>
            <person name="Grigoriev I.V."/>
            <person name="Corradi N."/>
            <person name="Roux C."/>
            <person name="Martin F.M."/>
        </authorList>
    </citation>
    <scope>NUCLEOTIDE SEQUENCE [LARGE SCALE GENOMIC DNA]</scope>
    <source>
        <strain evidence="2 3">DAOM 194757</strain>
    </source>
</reference>
<protein>
    <submittedName>
        <fullName evidence="2">Uncharacterized protein</fullName>
    </submittedName>
</protein>
<evidence type="ECO:0000313" key="3">
    <source>
        <dbReference type="Proteomes" id="UP000266673"/>
    </source>
</evidence>
<organism evidence="2 3">
    <name type="scientific">Gigaspora rosea</name>
    <dbReference type="NCBI Taxonomy" id="44941"/>
    <lineage>
        <taxon>Eukaryota</taxon>
        <taxon>Fungi</taxon>
        <taxon>Fungi incertae sedis</taxon>
        <taxon>Mucoromycota</taxon>
        <taxon>Glomeromycotina</taxon>
        <taxon>Glomeromycetes</taxon>
        <taxon>Diversisporales</taxon>
        <taxon>Gigasporaceae</taxon>
        <taxon>Gigaspora</taxon>
    </lineage>
</organism>
<proteinExistence type="predicted"/>
<feature type="compositionally biased region" description="Basic and acidic residues" evidence="1">
    <location>
        <begin position="577"/>
        <end position="587"/>
    </location>
</feature>
<dbReference type="EMBL" id="QKWP01001215">
    <property type="protein sequence ID" value="RIB10742.1"/>
    <property type="molecule type" value="Genomic_DNA"/>
</dbReference>
<name>A0A397UKD9_9GLOM</name>
<keyword evidence="3" id="KW-1185">Reference proteome</keyword>
<sequence>MRCKEVCDEEKINNQMEIDDDMEEKIAKLVCMKPKATESIEVYTYRFDTCAEPVKCMVDEEDLIHWFVSGLKEPCCSKEENKDQMVRITSNDQETINKIQEKNVPTMSNKDPKPVVPSQETSLSKWFWDNVDSGDSVRDILEDKDIECTTSGHSDKEEPVVMKIVNNDGGDGRTIKKDVKNNKSEGRVSVCTVESNTKISLIMKDDEVIQIDNEEIETLPKADDMDHDEKEMREAKMKQVEDGKISVKPKQEDVDKKSLAIDLKIVGHDETISEKMCGEKYDGSVEMDELKYNDQTTKNESMPKEWSDLAYRCQNDGSGAEIGFVDRIYSVEREKEIGDEKPIDEIRETKNKVEIRETAIDKRDIPDLEAEKGDDGDEVPNGRADIVSTEVGNIERIREGIMKHIYHHEYGSPDESSCREKHFDCDYELAIVTKGKSGMIDDKSAANKSKYEEIKGKETEVKNCDEVDGGIMERKACISRTFKDNEMRMELKEYLPETHIVNLETVFTDIDQDFETGDSGCYCEDKEGDHNKLVFDVGKLIENDKGTSDTYHDKIDVEGIPVQSGSEDHRIGIGVEMDKDETQKSPEMDDVDETSGTEHCHRNGINGNVESG</sequence>